<dbReference type="EMBL" id="SGPK01000002">
    <property type="protein sequence ID" value="THH12254.1"/>
    <property type="molecule type" value="Genomic_DNA"/>
</dbReference>
<accession>A0A4S4LJL1</accession>
<keyword evidence="3" id="KW-1185">Reference proteome</keyword>
<feature type="compositionally biased region" description="Basic and acidic residues" evidence="1">
    <location>
        <begin position="85"/>
        <end position="105"/>
    </location>
</feature>
<dbReference type="Pfam" id="PF11595">
    <property type="entry name" value="DUF3245"/>
    <property type="match status" value="1"/>
</dbReference>
<dbReference type="InterPro" id="IPR021641">
    <property type="entry name" value="DUF3245"/>
</dbReference>
<feature type="compositionally biased region" description="Basic and acidic residues" evidence="1">
    <location>
        <begin position="112"/>
        <end position="124"/>
    </location>
</feature>
<feature type="compositionally biased region" description="Basic residues" evidence="1">
    <location>
        <begin position="186"/>
        <end position="196"/>
    </location>
</feature>
<protein>
    <submittedName>
        <fullName evidence="2">Uncharacterized protein</fullName>
    </submittedName>
</protein>
<evidence type="ECO:0000313" key="3">
    <source>
        <dbReference type="Proteomes" id="UP000308199"/>
    </source>
</evidence>
<dbReference type="Proteomes" id="UP000308199">
    <property type="component" value="Unassembled WGS sequence"/>
</dbReference>
<dbReference type="AlphaFoldDB" id="A0A4S4LJL1"/>
<feature type="compositionally biased region" description="Basic residues" evidence="1">
    <location>
        <begin position="320"/>
        <end position="332"/>
    </location>
</feature>
<organism evidence="2 3">
    <name type="scientific">Phellinidium pouzarii</name>
    <dbReference type="NCBI Taxonomy" id="167371"/>
    <lineage>
        <taxon>Eukaryota</taxon>
        <taxon>Fungi</taxon>
        <taxon>Dikarya</taxon>
        <taxon>Basidiomycota</taxon>
        <taxon>Agaricomycotina</taxon>
        <taxon>Agaricomycetes</taxon>
        <taxon>Hymenochaetales</taxon>
        <taxon>Hymenochaetaceae</taxon>
        <taxon>Phellinidium</taxon>
    </lineage>
</organism>
<gene>
    <name evidence="2" type="ORF">EW145_g99</name>
</gene>
<evidence type="ECO:0000313" key="2">
    <source>
        <dbReference type="EMBL" id="THH12254.1"/>
    </source>
</evidence>
<feature type="compositionally biased region" description="Basic and acidic residues" evidence="1">
    <location>
        <begin position="249"/>
        <end position="262"/>
    </location>
</feature>
<feature type="compositionally biased region" description="Low complexity" evidence="1">
    <location>
        <begin position="276"/>
        <end position="288"/>
    </location>
</feature>
<dbReference type="OrthoDB" id="3438340at2759"/>
<name>A0A4S4LJL1_9AGAM</name>
<feature type="compositionally biased region" description="Polar residues" evidence="1">
    <location>
        <begin position="171"/>
        <end position="180"/>
    </location>
</feature>
<feature type="region of interest" description="Disordered" evidence="1">
    <location>
        <begin position="243"/>
        <end position="340"/>
    </location>
</feature>
<evidence type="ECO:0000256" key="1">
    <source>
        <dbReference type="SAM" id="MobiDB-lite"/>
    </source>
</evidence>
<comment type="caution">
    <text evidence="2">The sequence shown here is derived from an EMBL/GenBank/DDBJ whole genome shotgun (WGS) entry which is preliminary data.</text>
</comment>
<proteinExistence type="predicted"/>
<sequence>MAQDGAPTIDLEVFQAQVDLSMALTNELVSSWIHPSLKSSSVARSTEKELQELLQRPPRLGVGASLPESATTSARENTKLKNKLTGKDKKRSREDVEEAVNKKDGSDEEDEEGRKGEASTKRSAEGSISLSGGIILKDGLAPGSALETSAPKGVAVSSNTTFQDKNESSDRTGQLNTTRDAFSPSIRKKKKKKKKKQADLVDGAVEPFGSGLANDANVEKSVDETGQIDMEWTGFDDSVLHAMDIDTGPVKEKKDTRSEEQSKNLSPNHKGKEAKTATPSKPKSSSATQYISPAHVGLPLLNLHGPPPSDADDESVHSSSPKKRRRRRRKNKWLGSDGAS</sequence>
<feature type="region of interest" description="Disordered" evidence="1">
    <location>
        <begin position="37"/>
        <end position="224"/>
    </location>
</feature>
<reference evidence="2 3" key="1">
    <citation type="submission" date="2019-02" db="EMBL/GenBank/DDBJ databases">
        <title>Genome sequencing of the rare red list fungi Phellinidium pouzarii.</title>
        <authorList>
            <person name="Buettner E."/>
            <person name="Kellner H."/>
        </authorList>
    </citation>
    <scope>NUCLEOTIDE SEQUENCE [LARGE SCALE GENOMIC DNA]</scope>
    <source>
        <strain evidence="2 3">DSM 108285</strain>
    </source>
</reference>